<evidence type="ECO:0000259" key="5">
    <source>
        <dbReference type="SMART" id="SM00822"/>
    </source>
</evidence>
<name>A0ABX8J5A1_9BACT</name>
<dbReference type="RefSeq" id="WP_216800187.1">
    <property type="nucleotide sequence ID" value="NZ_CP076723.1"/>
</dbReference>
<dbReference type="InterPro" id="IPR057326">
    <property type="entry name" value="KR_dom"/>
</dbReference>
<evidence type="ECO:0000256" key="4">
    <source>
        <dbReference type="SAM" id="Phobius"/>
    </source>
</evidence>
<keyword evidence="4" id="KW-0812">Transmembrane</keyword>
<feature type="domain" description="Ketoreductase" evidence="5">
    <location>
        <begin position="38"/>
        <end position="222"/>
    </location>
</feature>
<dbReference type="Proteomes" id="UP000683557">
    <property type="component" value="Chromosome"/>
</dbReference>
<dbReference type="SMART" id="SM00822">
    <property type="entry name" value="PKS_KR"/>
    <property type="match status" value="1"/>
</dbReference>
<protein>
    <submittedName>
        <fullName evidence="6">SDR family oxidoreductase</fullName>
    </submittedName>
</protein>
<feature type="compositionally biased region" description="Basic and acidic residues" evidence="3">
    <location>
        <begin position="311"/>
        <end position="321"/>
    </location>
</feature>
<evidence type="ECO:0000313" key="7">
    <source>
        <dbReference type="Proteomes" id="UP000683557"/>
    </source>
</evidence>
<keyword evidence="2" id="KW-0560">Oxidoreductase</keyword>
<evidence type="ECO:0000256" key="2">
    <source>
        <dbReference type="ARBA" id="ARBA00023002"/>
    </source>
</evidence>
<accession>A0ABX8J5A1</accession>
<evidence type="ECO:0000256" key="3">
    <source>
        <dbReference type="SAM" id="MobiDB-lite"/>
    </source>
</evidence>
<evidence type="ECO:0000313" key="6">
    <source>
        <dbReference type="EMBL" id="QWV93470.1"/>
    </source>
</evidence>
<evidence type="ECO:0000256" key="1">
    <source>
        <dbReference type="ARBA" id="ARBA00006484"/>
    </source>
</evidence>
<dbReference type="PANTHER" id="PTHR44196">
    <property type="entry name" value="DEHYDROGENASE/REDUCTASE SDR FAMILY MEMBER 7B"/>
    <property type="match status" value="1"/>
</dbReference>
<dbReference type="PANTHER" id="PTHR44196:SF1">
    <property type="entry name" value="DEHYDROGENASE_REDUCTASE SDR FAMILY MEMBER 7B"/>
    <property type="match status" value="1"/>
</dbReference>
<feature type="region of interest" description="Disordered" evidence="3">
    <location>
        <begin position="305"/>
        <end position="324"/>
    </location>
</feature>
<dbReference type="EMBL" id="CP076723">
    <property type="protein sequence ID" value="QWV93470.1"/>
    <property type="molecule type" value="Genomic_DNA"/>
</dbReference>
<dbReference type="InterPro" id="IPR020904">
    <property type="entry name" value="Sc_DH/Rdtase_CS"/>
</dbReference>
<keyword evidence="4" id="KW-0472">Membrane</keyword>
<gene>
    <name evidence="6" type="ORF">KP004_20305</name>
</gene>
<dbReference type="PROSITE" id="PS00061">
    <property type="entry name" value="ADH_SHORT"/>
    <property type="match status" value="1"/>
</dbReference>
<keyword evidence="7" id="KW-1185">Reference proteome</keyword>
<comment type="similarity">
    <text evidence="1">Belongs to the short-chain dehydrogenases/reductases (SDR) family.</text>
</comment>
<feature type="region of interest" description="Disordered" evidence="3">
    <location>
        <begin position="331"/>
        <end position="360"/>
    </location>
</feature>
<reference evidence="6 7" key="1">
    <citation type="submission" date="2021-06" db="EMBL/GenBank/DDBJ databases">
        <title>Gemonas diversity in paddy soil.</title>
        <authorList>
            <person name="Liu G."/>
        </authorList>
    </citation>
    <scope>NUCLEOTIDE SEQUENCE [LARGE SCALE GENOMIC DNA]</scope>
    <source>
        <strain evidence="6 7">RG10</strain>
    </source>
</reference>
<organism evidence="6 7">
    <name type="scientific">Geomonas oryzisoli</name>
    <dbReference type="NCBI Taxonomy" id="2847992"/>
    <lineage>
        <taxon>Bacteria</taxon>
        <taxon>Pseudomonadati</taxon>
        <taxon>Thermodesulfobacteriota</taxon>
        <taxon>Desulfuromonadia</taxon>
        <taxon>Geobacterales</taxon>
        <taxon>Geobacteraceae</taxon>
        <taxon>Geomonas</taxon>
    </lineage>
</organism>
<dbReference type="CDD" id="cd05233">
    <property type="entry name" value="SDR_c"/>
    <property type="match status" value="1"/>
</dbReference>
<sequence length="360" mass="39311">MKSADRRNSLALAMLGAGAAFFLWSMRRRARRIDFMGKTVVIAGGSRGLGLEIARQLVKEGARLVLLARRPDELERARAELARAGGDVITFPCDIGVRQQVEEAVAAVIELRRSIDVLINVAGVIQVAPFENLELKDFQESMDVHAWGPYHMIRAVAPHMQRRRSGRIVNVSSIGGLVAVPHLLAYTMGKFALTGLSDGFRAELAKDGIYVTTVAPGLMRTGSHINANFKGQHQKEFAWFAISGANPALSTAAPAAAHKIIEACRYGQARLIINWPARLLHAANALFPEMTSVAAGVAARMLPGPAAPADNRQHPGWDSRSRLAPSFLTRSSDRAIEQNNEQPHDSAYVERVDGRYRSRV</sequence>
<dbReference type="InterPro" id="IPR002347">
    <property type="entry name" value="SDR_fam"/>
</dbReference>
<dbReference type="Pfam" id="PF00106">
    <property type="entry name" value="adh_short"/>
    <property type="match status" value="1"/>
</dbReference>
<feature type="transmembrane region" description="Helical" evidence="4">
    <location>
        <begin position="6"/>
        <end position="26"/>
    </location>
</feature>
<keyword evidence="4" id="KW-1133">Transmembrane helix</keyword>
<proteinExistence type="inferred from homology"/>